<dbReference type="InterPro" id="IPR010451">
    <property type="entry name" value="Acetoacetate_decarboxylase"/>
</dbReference>
<dbReference type="RefSeq" id="WP_138862867.1">
    <property type="nucleotide sequence ID" value="NZ_VCPC01000001.1"/>
</dbReference>
<evidence type="ECO:0000313" key="1">
    <source>
        <dbReference type="EMBL" id="TMV15522.1"/>
    </source>
</evidence>
<comment type="caution">
    <text evidence="1">The sequence shown here is derived from an EMBL/GenBank/DDBJ whole genome shotgun (WGS) entry which is preliminary data.</text>
</comment>
<dbReference type="SUPFAM" id="SSF160104">
    <property type="entry name" value="Acetoacetate decarboxylase-like"/>
    <property type="match status" value="1"/>
</dbReference>
<proteinExistence type="predicted"/>
<gene>
    <name evidence="1" type="ORF">FGK64_06100</name>
</gene>
<dbReference type="InterPro" id="IPR023375">
    <property type="entry name" value="ADC_dom_sf"/>
</dbReference>
<reference evidence="1 2" key="1">
    <citation type="submission" date="2019-05" db="EMBL/GenBank/DDBJ databases">
        <title>Marivita sp. nov. isolated from sea sediment.</title>
        <authorList>
            <person name="Kim W."/>
        </authorList>
    </citation>
    <scope>NUCLEOTIDE SEQUENCE [LARGE SCALE GENOMIC DNA]</scope>
    <source>
        <strain evidence="1 2">CAU 1492</strain>
    </source>
</reference>
<accession>A0ABY2XGE6</accession>
<dbReference type="EMBL" id="VCPC01000001">
    <property type="protein sequence ID" value="TMV15522.1"/>
    <property type="molecule type" value="Genomic_DNA"/>
</dbReference>
<evidence type="ECO:0008006" key="3">
    <source>
        <dbReference type="Google" id="ProtNLM"/>
    </source>
</evidence>
<evidence type="ECO:0000313" key="2">
    <source>
        <dbReference type="Proteomes" id="UP001191082"/>
    </source>
</evidence>
<organism evidence="1 2">
    <name type="scientific">Arenibacterium halophilum</name>
    <dbReference type="NCBI Taxonomy" id="2583821"/>
    <lineage>
        <taxon>Bacteria</taxon>
        <taxon>Pseudomonadati</taxon>
        <taxon>Pseudomonadota</taxon>
        <taxon>Alphaproteobacteria</taxon>
        <taxon>Rhodobacterales</taxon>
        <taxon>Paracoccaceae</taxon>
        <taxon>Arenibacterium</taxon>
    </lineage>
</organism>
<dbReference type="Gene3D" id="2.40.400.10">
    <property type="entry name" value="Acetoacetate decarboxylase-like"/>
    <property type="match status" value="1"/>
</dbReference>
<name>A0ABY2XGE6_9RHOB</name>
<keyword evidence="2" id="KW-1185">Reference proteome</keyword>
<sequence length="274" mass="30010">MRDDTNKPWRGQSWPRTVSGKSALVEPLPHHISCEALHVNFRANPDAVAHFLPPGLEPLEDGAGWVMIAEMAKVSAHQPEQIWRDPSRSSYNECVLGFYCRYGDRIGRFSALVWVDRDWSLGMGAIFGWGKRLGAIDRTRLQSTNPALAGEDVKLGGTVSRHGHHVLSLSVDLPGGGAPLDAMPGHGGSTFLYRYVASPSPDVPDIEQLFELGFTNVRQTGIRQGAGEIRFGSAPDEELDVLGTVEVTGGFTYQRGWTTDRTARLLQDFSTPGQ</sequence>
<dbReference type="Proteomes" id="UP001191082">
    <property type="component" value="Unassembled WGS sequence"/>
</dbReference>
<protein>
    <recommendedName>
        <fullName evidence="3">Acetoacetate decarboxylase</fullName>
    </recommendedName>
</protein>
<dbReference type="Pfam" id="PF06314">
    <property type="entry name" value="ADC"/>
    <property type="match status" value="1"/>
</dbReference>